<reference evidence="1 2" key="1">
    <citation type="submission" date="2014-10" db="EMBL/GenBank/DDBJ databases">
        <title>Draft genome of the hookworm Ancylostoma caninum.</title>
        <authorList>
            <person name="Mitreva M."/>
        </authorList>
    </citation>
    <scope>NUCLEOTIDE SEQUENCE [LARGE SCALE GENOMIC DNA]</scope>
    <source>
        <strain evidence="1 2">Baltimore</strain>
    </source>
</reference>
<dbReference type="AlphaFoldDB" id="A0A368G7T1"/>
<comment type="caution">
    <text evidence="1">The sequence shown here is derived from an EMBL/GenBank/DDBJ whole genome shotgun (WGS) entry which is preliminary data.</text>
</comment>
<dbReference type="OrthoDB" id="73307at2759"/>
<evidence type="ECO:0000313" key="2">
    <source>
        <dbReference type="Proteomes" id="UP000252519"/>
    </source>
</evidence>
<sequence>MSRNVKLVGKVKEVVFSKSAAVKEKVSELVTQATPGHALNSEVKHVVSSDRYGKRYKLLHHSSMFQRILMDMPLLNREQKRGDY</sequence>
<evidence type="ECO:0000313" key="1">
    <source>
        <dbReference type="EMBL" id="RCN38757.1"/>
    </source>
</evidence>
<accession>A0A368G7T1</accession>
<name>A0A368G7T1_ANCCA</name>
<dbReference type="EMBL" id="JOJR01000377">
    <property type="protein sequence ID" value="RCN38757.1"/>
    <property type="molecule type" value="Genomic_DNA"/>
</dbReference>
<dbReference type="STRING" id="29170.A0A368G7T1"/>
<protein>
    <submittedName>
        <fullName evidence="1">Uncharacterized protein</fullName>
    </submittedName>
</protein>
<gene>
    <name evidence="1" type="ORF">ANCCAN_15317</name>
</gene>
<keyword evidence="2" id="KW-1185">Reference proteome</keyword>
<proteinExistence type="predicted"/>
<organism evidence="1 2">
    <name type="scientific">Ancylostoma caninum</name>
    <name type="common">Dog hookworm</name>
    <dbReference type="NCBI Taxonomy" id="29170"/>
    <lineage>
        <taxon>Eukaryota</taxon>
        <taxon>Metazoa</taxon>
        <taxon>Ecdysozoa</taxon>
        <taxon>Nematoda</taxon>
        <taxon>Chromadorea</taxon>
        <taxon>Rhabditida</taxon>
        <taxon>Rhabditina</taxon>
        <taxon>Rhabditomorpha</taxon>
        <taxon>Strongyloidea</taxon>
        <taxon>Ancylostomatidae</taxon>
        <taxon>Ancylostomatinae</taxon>
        <taxon>Ancylostoma</taxon>
    </lineage>
</organism>
<dbReference type="Proteomes" id="UP000252519">
    <property type="component" value="Unassembled WGS sequence"/>
</dbReference>